<dbReference type="Proteomes" id="UP001149090">
    <property type="component" value="Unassembled WGS sequence"/>
</dbReference>
<evidence type="ECO:0000313" key="2">
    <source>
        <dbReference type="EMBL" id="KAJ5068882.1"/>
    </source>
</evidence>
<name>A0A9Q0L9N4_ANAIG</name>
<gene>
    <name evidence="2" type="ORF">M0811_12189</name>
</gene>
<accession>A0A9Q0L9N4</accession>
<organism evidence="2 3">
    <name type="scientific">Anaeramoeba ignava</name>
    <name type="common">Anaerobic marine amoeba</name>
    <dbReference type="NCBI Taxonomy" id="1746090"/>
    <lineage>
        <taxon>Eukaryota</taxon>
        <taxon>Metamonada</taxon>
        <taxon>Anaeramoebidae</taxon>
        <taxon>Anaeramoeba</taxon>
    </lineage>
</organism>
<dbReference type="EMBL" id="JAPDFW010000112">
    <property type="protein sequence ID" value="KAJ5068882.1"/>
    <property type="molecule type" value="Genomic_DNA"/>
</dbReference>
<keyword evidence="3" id="KW-1185">Reference proteome</keyword>
<protein>
    <submittedName>
        <fullName evidence="2">Uncharacterized protein</fullName>
    </submittedName>
</protein>
<sequence length="153" mass="18627">MDKKIQLKNIKNKKRKSIEETKENLPIQSILKNPKKGKKKEEKQKEEELELELNFEKEEDYYLWANQLFEELISQNEEFEKKIEEFIHLFSSQMETFWKLFIQKMKNIKNNIKNNSKLFSKEIKQIHQENQQLFVEISSIKHHSKQLDKSLSN</sequence>
<feature type="coiled-coil region" evidence="1">
    <location>
        <begin position="4"/>
        <end position="89"/>
    </location>
</feature>
<proteinExistence type="predicted"/>
<keyword evidence="1" id="KW-0175">Coiled coil</keyword>
<evidence type="ECO:0000313" key="3">
    <source>
        <dbReference type="Proteomes" id="UP001149090"/>
    </source>
</evidence>
<dbReference type="AlphaFoldDB" id="A0A9Q0L9N4"/>
<comment type="caution">
    <text evidence="2">The sequence shown here is derived from an EMBL/GenBank/DDBJ whole genome shotgun (WGS) entry which is preliminary data.</text>
</comment>
<evidence type="ECO:0000256" key="1">
    <source>
        <dbReference type="SAM" id="Coils"/>
    </source>
</evidence>
<reference evidence="2" key="1">
    <citation type="submission" date="2022-10" db="EMBL/GenBank/DDBJ databases">
        <title>Novel sulphate-reducing endosymbionts in the free-living metamonad Anaeramoeba.</title>
        <authorList>
            <person name="Jerlstrom-Hultqvist J."/>
            <person name="Cepicka I."/>
            <person name="Gallot-Lavallee L."/>
            <person name="Salas-Leiva D."/>
            <person name="Curtis B.A."/>
            <person name="Zahonova K."/>
            <person name="Pipaliya S."/>
            <person name="Dacks J."/>
            <person name="Roger A.J."/>
        </authorList>
    </citation>
    <scope>NUCLEOTIDE SEQUENCE</scope>
    <source>
        <strain evidence="2">BMAN</strain>
    </source>
</reference>